<name>A0A1E5T4S6_9BACT</name>
<dbReference type="OrthoDB" id="1260260at2"/>
<dbReference type="AlphaFoldDB" id="A0A1E5T4S6"/>
<accession>A0A1E5T4S6</accession>
<evidence type="ECO:0000313" key="2">
    <source>
        <dbReference type="Proteomes" id="UP000095552"/>
    </source>
</evidence>
<dbReference type="RefSeq" id="WP_069833696.1">
    <property type="nucleotide sequence ID" value="NZ_MDGQ01000003.1"/>
</dbReference>
<protein>
    <submittedName>
        <fullName evidence="1">Uncharacterized protein</fullName>
    </submittedName>
</protein>
<keyword evidence="2" id="KW-1185">Reference proteome</keyword>
<dbReference type="STRING" id="1563681.BFP71_01530"/>
<organism evidence="1 2">
    <name type="scientific">Roseivirga misakiensis</name>
    <dbReference type="NCBI Taxonomy" id="1563681"/>
    <lineage>
        <taxon>Bacteria</taxon>
        <taxon>Pseudomonadati</taxon>
        <taxon>Bacteroidota</taxon>
        <taxon>Cytophagia</taxon>
        <taxon>Cytophagales</taxon>
        <taxon>Roseivirgaceae</taxon>
        <taxon>Roseivirga</taxon>
    </lineage>
</organism>
<proteinExistence type="predicted"/>
<sequence>MKTTIYTLVLLVSLLSADLPIKQSQSESNKENIEVVFDRKMTFDDLAEIKADLKKKEVELSYSRLSFDDNGMLKAISFKVDCGDGFKGEARKSSLGYNDFGFFRNYDSGVRVPFGVGLINKIRD</sequence>
<comment type="caution">
    <text evidence="1">The sequence shown here is derived from an EMBL/GenBank/DDBJ whole genome shotgun (WGS) entry which is preliminary data.</text>
</comment>
<reference evidence="1 2" key="1">
    <citation type="submission" date="2016-08" db="EMBL/GenBank/DDBJ databases">
        <title>Draft genome of Fabibacter sp. strain SK-8.</title>
        <authorList>
            <person name="Wong S.-K."/>
            <person name="Hamasaki K."/>
            <person name="Yoshizawa S."/>
        </authorList>
    </citation>
    <scope>NUCLEOTIDE SEQUENCE [LARGE SCALE GENOMIC DNA]</scope>
    <source>
        <strain evidence="1 2">SK-8</strain>
    </source>
</reference>
<dbReference type="EMBL" id="MDGQ01000003">
    <property type="protein sequence ID" value="OEK06385.1"/>
    <property type="molecule type" value="Genomic_DNA"/>
</dbReference>
<evidence type="ECO:0000313" key="1">
    <source>
        <dbReference type="EMBL" id="OEK06385.1"/>
    </source>
</evidence>
<dbReference type="Proteomes" id="UP000095552">
    <property type="component" value="Unassembled WGS sequence"/>
</dbReference>
<gene>
    <name evidence="1" type="ORF">BFP71_01530</name>
</gene>